<reference evidence="1" key="2">
    <citation type="submission" date="2024-06" db="EMBL/GenBank/DDBJ databases">
        <authorList>
            <person name="Plum-Jensen L.E."/>
            <person name="Schramm A."/>
            <person name="Marshall I.P.G."/>
        </authorList>
    </citation>
    <scope>NUCLEOTIDE SEQUENCE</scope>
    <source>
        <strain evidence="1">Rat1</strain>
    </source>
</reference>
<dbReference type="EMBL" id="CP159373">
    <property type="protein sequence ID" value="XCN71114.1"/>
    <property type="molecule type" value="Genomic_DNA"/>
</dbReference>
<dbReference type="AlphaFoldDB" id="A0AAU8LNR7"/>
<reference evidence="1" key="1">
    <citation type="journal article" date="2024" name="Syst. Appl. Microbiol.">
        <title>First single-strain enrichments of Electrothrix cable bacteria, description of E. aestuarii sp. nov. and E. rattekaaiensis sp. nov., and proposal of a cable bacteria taxonomy following the rules of the SeqCode.</title>
        <authorList>
            <person name="Plum-Jensen L.E."/>
            <person name="Schramm A."/>
            <person name="Marshall I.P.G."/>
        </authorList>
    </citation>
    <scope>NUCLEOTIDE SEQUENCE</scope>
    <source>
        <strain evidence="1">Rat1</strain>
    </source>
</reference>
<dbReference type="KEGG" id="eaj:Q3M24_12380"/>
<protein>
    <submittedName>
        <fullName evidence="1">Uncharacterized protein</fullName>
    </submittedName>
</protein>
<accession>A0AAU8LNR7</accession>
<evidence type="ECO:0000313" key="1">
    <source>
        <dbReference type="EMBL" id="XCN71114.1"/>
    </source>
</evidence>
<sequence>MGFNTQKTILRPELELDHALKSAALIVNIRAALIGAVKKHQEQCKELTSVIDKTEEIIKHTPDRYVPAAWHLMLAGLRLLSSVITCVHIAQGGEGDLLRERAKYDVLAGELRRIISASSVLVSKNTESFCQSFQGQQLCSSDELLEILLSIPLPTLYWYAKEERLPIPPERPQDTLDPMLRVIIFLDHSPIASPQLLKSHLLYPLEFRVRGLVWPDDAVFLQLDLLTTCPQSEFSVSEFRLDPPGDITNDEYEGELGGQLKFNSEQSSLLDDLVFKVRAAFQLSNASFLEIPVIGHNELRFRVVSENRHPLITGNRRLDRHIEELVTQLLEDCPKVRDELPDLLVMLQALTLLLATYAQEAIYKGRSDVLESEFQVTVLRDLRNILGQDVQEHPKQAGGFPDIRYQGVIVELKVEKANGDREKIAEKYTAQPVQYSGVEARQVSILLVLDVTSKDKPPGDIRNDIILKDVETHGGDDRTKSFPSKVFIFAVNGNMKNPSSYSG</sequence>
<organism evidence="1">
    <name type="scientific">Candidatus Electrothrix aestuarii</name>
    <dbReference type="NCBI Taxonomy" id="3062594"/>
    <lineage>
        <taxon>Bacteria</taxon>
        <taxon>Pseudomonadati</taxon>
        <taxon>Thermodesulfobacteriota</taxon>
        <taxon>Desulfobulbia</taxon>
        <taxon>Desulfobulbales</taxon>
        <taxon>Desulfobulbaceae</taxon>
        <taxon>Candidatus Electrothrix</taxon>
    </lineage>
</organism>
<gene>
    <name evidence="1" type="ORF">Q3M24_12380</name>
</gene>
<name>A0AAU8LNR7_9BACT</name>
<proteinExistence type="predicted"/>